<dbReference type="GO" id="GO:0004177">
    <property type="term" value="F:aminopeptidase activity"/>
    <property type="evidence" value="ECO:0007669"/>
    <property type="project" value="UniProtKB-KW"/>
</dbReference>
<dbReference type="Gene3D" id="3.40.630.10">
    <property type="entry name" value="Zn peptidases"/>
    <property type="match status" value="1"/>
</dbReference>
<dbReference type="EMBL" id="CP000383">
    <property type="protein sequence ID" value="ABG57326.1"/>
    <property type="molecule type" value="Genomic_DNA"/>
</dbReference>
<dbReference type="Pfam" id="PF04389">
    <property type="entry name" value="Peptidase_M28"/>
    <property type="match status" value="1"/>
</dbReference>
<sequence>MQKTITTLTSKTYHGRGAASNGDGLAAAYLEKQYKETGLKPVDTNFLQPFTYAINTFPGKMKLKSNLGVFKPGIDYIVKSTSGPGKGTCDVYLVDTLIFTDDGKLKEFLQLDVTALVVVYPKKYFKEFTASTPDLLKQLYSAAAIIELQDKKLTMALADQSFGTPVFEVLTTSFSPDIKTISFEIENELIKKHQANNVIGMIEGRSKKDSFIVLTAHYDHLGTLGRKAYFPGANDNASGVSMLLEFAHYYMENPPEYSMLFIAFAGEESGLLGSSYFVAHPLVPLAGIHFLINLDLLGTGDDGIMVVNGSVFKPAYNRLIAINEEKKLLPAIKMRGEAANSDHYPFYKKGVPCFFIYTLGGVAAYHDVQDVAKTLPLTKYREVFQLIVLFNGEK</sequence>
<dbReference type="KEGG" id="chu:CHU_0032"/>
<keyword evidence="2" id="KW-0378">Hydrolase</keyword>
<accession>A0A6N4SM50</accession>
<dbReference type="InterPro" id="IPR045175">
    <property type="entry name" value="M28_fam"/>
</dbReference>
<feature type="domain" description="Peptidase M28" evidence="1">
    <location>
        <begin position="197"/>
        <end position="388"/>
    </location>
</feature>
<evidence type="ECO:0000313" key="2">
    <source>
        <dbReference type="EMBL" id="ABG57326.1"/>
    </source>
</evidence>
<protein>
    <submittedName>
        <fullName evidence="2">Aminopeptidase</fullName>
        <ecNumber evidence="2">3.4.11.-</ecNumber>
    </submittedName>
</protein>
<dbReference type="GO" id="GO:0008235">
    <property type="term" value="F:metalloexopeptidase activity"/>
    <property type="evidence" value="ECO:0007669"/>
    <property type="project" value="InterPro"/>
</dbReference>
<keyword evidence="3" id="KW-1185">Reference proteome</keyword>
<dbReference type="PANTHER" id="PTHR12147">
    <property type="entry name" value="METALLOPEPTIDASE M28 FAMILY MEMBER"/>
    <property type="match status" value="1"/>
</dbReference>
<dbReference type="SUPFAM" id="SSF53187">
    <property type="entry name" value="Zn-dependent exopeptidases"/>
    <property type="match status" value="1"/>
</dbReference>
<evidence type="ECO:0000313" key="3">
    <source>
        <dbReference type="Proteomes" id="UP000001822"/>
    </source>
</evidence>
<reference evidence="2 3" key="1">
    <citation type="journal article" date="2007" name="Appl. Environ. Microbiol.">
        <title>Genome sequence of the cellulolytic gliding bacterium Cytophaga hutchinsonii.</title>
        <authorList>
            <person name="Xie G."/>
            <person name="Bruce D.C."/>
            <person name="Challacombe J.F."/>
            <person name="Chertkov O."/>
            <person name="Detter J.C."/>
            <person name="Gilna P."/>
            <person name="Han C.S."/>
            <person name="Lucas S."/>
            <person name="Misra M."/>
            <person name="Myers G.L."/>
            <person name="Richardson P."/>
            <person name="Tapia R."/>
            <person name="Thayer N."/>
            <person name="Thompson L.S."/>
            <person name="Brettin T.S."/>
            <person name="Henrissat B."/>
            <person name="Wilson D.B."/>
            <person name="McBride M.J."/>
        </authorList>
    </citation>
    <scope>NUCLEOTIDE SEQUENCE [LARGE SCALE GENOMIC DNA]</scope>
    <source>
        <strain evidence="3">ATCC 33406 / DSM 1761 / CIP 103989 / NBRC 15051 / NCIMB 9469 / D465</strain>
    </source>
</reference>
<dbReference type="GO" id="GO:0006508">
    <property type="term" value="P:proteolysis"/>
    <property type="evidence" value="ECO:0007669"/>
    <property type="project" value="InterPro"/>
</dbReference>
<keyword evidence="2" id="KW-0645">Protease</keyword>
<evidence type="ECO:0000259" key="1">
    <source>
        <dbReference type="Pfam" id="PF04389"/>
    </source>
</evidence>
<dbReference type="InterPro" id="IPR007484">
    <property type="entry name" value="Peptidase_M28"/>
</dbReference>
<proteinExistence type="predicted"/>
<organism evidence="2 3">
    <name type="scientific">Cytophaga hutchinsonii (strain ATCC 33406 / DSM 1761 / CIP 103989 / NBRC 15051 / NCIMB 9469 / D465)</name>
    <dbReference type="NCBI Taxonomy" id="269798"/>
    <lineage>
        <taxon>Bacteria</taxon>
        <taxon>Pseudomonadati</taxon>
        <taxon>Bacteroidota</taxon>
        <taxon>Cytophagia</taxon>
        <taxon>Cytophagales</taxon>
        <taxon>Cytophagaceae</taxon>
        <taxon>Cytophaga</taxon>
    </lineage>
</organism>
<keyword evidence="2" id="KW-0031">Aminopeptidase</keyword>
<dbReference type="AlphaFoldDB" id="A0A6N4SM50"/>
<name>A0A6N4SM50_CYTH3</name>
<dbReference type="EC" id="3.4.11.-" evidence="2"/>
<dbReference type="Proteomes" id="UP000001822">
    <property type="component" value="Chromosome"/>
</dbReference>
<gene>
    <name evidence="2" type="primary">iap</name>
    <name evidence="2" type="ordered locus">CHU_0032</name>
</gene>
<dbReference type="PANTHER" id="PTHR12147:SF26">
    <property type="entry name" value="PEPTIDASE M28 DOMAIN-CONTAINING PROTEIN"/>
    <property type="match status" value="1"/>
</dbReference>